<dbReference type="KEGG" id="arep:ID810_02270"/>
<keyword evidence="2" id="KW-1185">Reference proteome</keyword>
<reference evidence="1 2" key="1">
    <citation type="submission" date="2020-11" db="EMBL/GenBank/DDBJ databases">
        <title>Actinomyces sp. ZJ750.</title>
        <authorList>
            <person name="Zhou J."/>
        </authorList>
    </citation>
    <scope>NUCLEOTIDE SEQUENCE [LARGE SCALE GENOMIC DNA]</scope>
    <source>
        <strain evidence="1 2">ZJ750</strain>
    </source>
</reference>
<gene>
    <name evidence="1" type="ORF">ID810_02270</name>
</gene>
<dbReference type="InterPro" id="IPR007739">
    <property type="entry name" value="RgpF"/>
</dbReference>
<organism evidence="1 2">
    <name type="scientific">Actinomyces respiraculi</name>
    <dbReference type="NCBI Taxonomy" id="2744574"/>
    <lineage>
        <taxon>Bacteria</taxon>
        <taxon>Bacillati</taxon>
        <taxon>Actinomycetota</taxon>
        <taxon>Actinomycetes</taxon>
        <taxon>Actinomycetales</taxon>
        <taxon>Actinomycetaceae</taxon>
        <taxon>Actinomyces</taxon>
    </lineage>
</organism>
<protein>
    <submittedName>
        <fullName evidence="1">Rhamnan synthesis F family protein</fullName>
    </submittedName>
</protein>
<dbReference type="Proteomes" id="UP000594637">
    <property type="component" value="Chromosome"/>
</dbReference>
<dbReference type="Pfam" id="PF05045">
    <property type="entry name" value="RgpF"/>
    <property type="match status" value="1"/>
</dbReference>
<dbReference type="EMBL" id="CP063989">
    <property type="protein sequence ID" value="QPL05819.1"/>
    <property type="molecule type" value="Genomic_DNA"/>
</dbReference>
<proteinExistence type="predicted"/>
<sequence length="628" mass="71817">MILDDSPRRLGVFFFFDADGVVDRYVEVLLEDLLHSLSELIVVVNGHLSAKGYARLGTLTPHIIVRENTGLDVWAYKTAMDSYGWDRLAEFDEVVLLNSTIMGPVYPFAEMFDEMAGRDLDFWGPTWFHEIRDSNYGSSSYGYIPRHLQSHFHVYRRSLVTSEAFQSYWDEMPEIEDYVTSVGYHEIAFTKRFEDLGFTSGAYVDTQDLESITNQPVIFAPKRLIADKRCPIFKRRSFFHNYEDVLDQTVGNAALDLYEYLRDETDYDTDLIWENLLRTVELADLVRNLQLTYVLPTRSVDVEPAGTQRIALVMHVHYMELLDQLLGYAASMPADADLIITVGSQDKKRQAEEMTTGLGRRVIVHLVENRGRDVAALLVGARDLVVGYDLVCFIHDKKVTQIQPGTVGEGFALKCYENVLPTKDFVSNVIATFEREPRLGLLTPPPPNHADYFPIYSYAWGPNLERTQRLLKDLGARVPVSGEREVIAPLGSTFWFRPAAVRKIFDFGWDWEDFPPEPLAEDGTVSHAIERAYCYVAQDAGYFSGMLLSDRFARIELTNLSFYTRELTTAMATHWKADREREMVFTARTAGSVRDVVKRRLAQAVPTVLRPAAKLAWRAARRTRRMIR</sequence>
<dbReference type="RefSeq" id="WP_166856246.1">
    <property type="nucleotide sequence ID" value="NZ_CP063989.1"/>
</dbReference>
<name>A0A7T0LL67_9ACTO</name>
<evidence type="ECO:0000313" key="2">
    <source>
        <dbReference type="Proteomes" id="UP000594637"/>
    </source>
</evidence>
<dbReference type="AlphaFoldDB" id="A0A7T0LL67"/>
<accession>A0A7T0LL67</accession>
<evidence type="ECO:0000313" key="1">
    <source>
        <dbReference type="EMBL" id="QPL05819.1"/>
    </source>
</evidence>